<dbReference type="RefSeq" id="WP_191756257.1">
    <property type="nucleotide sequence ID" value="NZ_VJXY01000002.1"/>
</dbReference>
<name>A0AA40STZ6_9NOST</name>
<evidence type="ECO:0000313" key="1">
    <source>
        <dbReference type="EMBL" id="MBD6615009.1"/>
    </source>
</evidence>
<keyword evidence="2" id="KW-1185">Reference proteome</keyword>
<evidence type="ECO:0000313" key="2">
    <source>
        <dbReference type="Proteomes" id="UP001165986"/>
    </source>
</evidence>
<sequence>MAKRRWIRLPEKKLKPQVPISEKQLIEQLCNDLIVTELKPKFILSRPEDYQWNYLVDIFGKWYRNYFYFCSIYNCPGENSISPSFESRFVRLEYIGKNYFNLAYMRHTGQWWQIMQNLPLEECLSEIRNNPLLQPIS</sequence>
<dbReference type="Pfam" id="PF11225">
    <property type="entry name" value="DUF3024"/>
    <property type="match status" value="1"/>
</dbReference>
<protein>
    <submittedName>
        <fullName evidence="1">Uncharacterized protein</fullName>
    </submittedName>
</protein>
<dbReference type="EMBL" id="VJXY01000002">
    <property type="protein sequence ID" value="MBD6615009.1"/>
    <property type="molecule type" value="Genomic_DNA"/>
</dbReference>
<dbReference type="AlphaFoldDB" id="A0AA40STZ6"/>
<dbReference type="InterPro" id="IPR021388">
    <property type="entry name" value="DUF3024"/>
</dbReference>
<comment type="caution">
    <text evidence="1">The sequence shown here is derived from an EMBL/GenBank/DDBJ whole genome shotgun (WGS) entry which is preliminary data.</text>
</comment>
<proteinExistence type="predicted"/>
<reference evidence="1" key="1">
    <citation type="submission" date="2019-07" db="EMBL/GenBank/DDBJ databases">
        <title>Toxilogical consequences of a new and cryptic species of cyanobacteria (Komarekiella delphini-convector) recovered from the epidermis of a bottlenose dolphin and 1500 ft. in the air.</title>
        <authorList>
            <person name="Brown A.O."/>
            <person name="Dvorak P."/>
            <person name="Villanueva C.D."/>
            <person name="Foss A.J."/>
            <person name="Garvey A.D."/>
            <person name="Gibson Q.A."/>
            <person name="Johansen J.R."/>
            <person name="Casamatta D.A."/>
        </authorList>
    </citation>
    <scope>NUCLEOTIDE SEQUENCE</scope>
    <source>
        <strain evidence="1">SJRDD-AB1</strain>
    </source>
</reference>
<dbReference type="Proteomes" id="UP001165986">
    <property type="component" value="Unassembled WGS sequence"/>
</dbReference>
<gene>
    <name evidence="1" type="ORF">FNW02_03860</name>
</gene>
<organism evidence="1 2">
    <name type="scientific">Komarekiella delphini-convector SJRDD-AB1</name>
    <dbReference type="NCBI Taxonomy" id="2593771"/>
    <lineage>
        <taxon>Bacteria</taxon>
        <taxon>Bacillati</taxon>
        <taxon>Cyanobacteriota</taxon>
        <taxon>Cyanophyceae</taxon>
        <taxon>Nostocales</taxon>
        <taxon>Nostocaceae</taxon>
        <taxon>Komarekiella</taxon>
        <taxon>Komarekiella delphini-convector</taxon>
    </lineage>
</organism>
<accession>A0AA40STZ6</accession>